<feature type="compositionally biased region" description="Polar residues" evidence="1">
    <location>
        <begin position="400"/>
        <end position="410"/>
    </location>
</feature>
<dbReference type="OrthoDB" id="3786084at2759"/>
<feature type="compositionally biased region" description="Low complexity" evidence="1">
    <location>
        <begin position="326"/>
        <end position="361"/>
    </location>
</feature>
<feature type="region of interest" description="Disordered" evidence="1">
    <location>
        <begin position="557"/>
        <end position="720"/>
    </location>
</feature>
<feature type="compositionally biased region" description="Polar residues" evidence="1">
    <location>
        <begin position="242"/>
        <end position="275"/>
    </location>
</feature>
<keyword evidence="3" id="KW-1185">Reference proteome</keyword>
<dbReference type="EMBL" id="KZ678130">
    <property type="protein sequence ID" value="PSN72244.1"/>
    <property type="molecule type" value="Genomic_DNA"/>
</dbReference>
<dbReference type="AlphaFoldDB" id="A0A2T2P3J2"/>
<proteinExistence type="predicted"/>
<evidence type="ECO:0000256" key="1">
    <source>
        <dbReference type="SAM" id="MobiDB-lite"/>
    </source>
</evidence>
<evidence type="ECO:0000313" key="3">
    <source>
        <dbReference type="Proteomes" id="UP000240883"/>
    </source>
</evidence>
<feature type="region of interest" description="Disordered" evidence="1">
    <location>
        <begin position="237"/>
        <end position="303"/>
    </location>
</feature>
<gene>
    <name evidence="2" type="ORF">BS50DRAFT_569783</name>
</gene>
<accession>A0A2T2P3J2</accession>
<feature type="compositionally biased region" description="Polar residues" evidence="1">
    <location>
        <begin position="98"/>
        <end position="112"/>
    </location>
</feature>
<feature type="region of interest" description="Disordered" evidence="1">
    <location>
        <begin position="1"/>
        <end position="167"/>
    </location>
</feature>
<feature type="compositionally biased region" description="Acidic residues" evidence="1">
    <location>
        <begin position="645"/>
        <end position="657"/>
    </location>
</feature>
<reference evidence="2 3" key="1">
    <citation type="journal article" date="2018" name="Front. Microbiol.">
        <title>Genome-Wide Analysis of Corynespora cassiicola Leaf Fall Disease Putative Effectors.</title>
        <authorList>
            <person name="Lopez D."/>
            <person name="Ribeiro S."/>
            <person name="Label P."/>
            <person name="Fumanal B."/>
            <person name="Venisse J.S."/>
            <person name="Kohler A."/>
            <person name="de Oliveira R.R."/>
            <person name="Labutti K."/>
            <person name="Lipzen A."/>
            <person name="Lail K."/>
            <person name="Bauer D."/>
            <person name="Ohm R.A."/>
            <person name="Barry K.W."/>
            <person name="Spatafora J."/>
            <person name="Grigoriev I.V."/>
            <person name="Martin F.M."/>
            <person name="Pujade-Renaud V."/>
        </authorList>
    </citation>
    <scope>NUCLEOTIDE SEQUENCE [LARGE SCALE GENOMIC DNA]</scope>
    <source>
        <strain evidence="2 3">Philippines</strain>
    </source>
</reference>
<feature type="compositionally biased region" description="Polar residues" evidence="1">
    <location>
        <begin position="58"/>
        <end position="68"/>
    </location>
</feature>
<evidence type="ECO:0000313" key="2">
    <source>
        <dbReference type="EMBL" id="PSN72244.1"/>
    </source>
</evidence>
<feature type="compositionally biased region" description="Polar residues" evidence="1">
    <location>
        <begin position="363"/>
        <end position="380"/>
    </location>
</feature>
<feature type="compositionally biased region" description="Low complexity" evidence="1">
    <location>
        <begin position="16"/>
        <end position="31"/>
    </location>
</feature>
<protein>
    <submittedName>
        <fullName evidence="2">Uncharacterized protein</fullName>
    </submittedName>
</protein>
<dbReference type="Proteomes" id="UP000240883">
    <property type="component" value="Unassembled WGS sequence"/>
</dbReference>
<name>A0A2T2P3J2_CORCC</name>
<feature type="compositionally biased region" description="Polar residues" evidence="1">
    <location>
        <begin position="558"/>
        <end position="580"/>
    </location>
</feature>
<feature type="region of interest" description="Disordered" evidence="1">
    <location>
        <begin position="326"/>
        <end position="444"/>
    </location>
</feature>
<organism evidence="2 3">
    <name type="scientific">Corynespora cassiicola Philippines</name>
    <dbReference type="NCBI Taxonomy" id="1448308"/>
    <lineage>
        <taxon>Eukaryota</taxon>
        <taxon>Fungi</taxon>
        <taxon>Dikarya</taxon>
        <taxon>Ascomycota</taxon>
        <taxon>Pezizomycotina</taxon>
        <taxon>Dothideomycetes</taxon>
        <taxon>Pleosporomycetidae</taxon>
        <taxon>Pleosporales</taxon>
        <taxon>Corynesporascaceae</taxon>
        <taxon>Corynespora</taxon>
    </lineage>
</organism>
<sequence>MVSTRSKRAAEADGGNAPANITPAPNATATNSQGNGNRRVTRRKAPAKRDALVDAQPAITNTTSTPDTSVARKGTSKRGRPSQKENTEANAVAKDAVASSSTTPGKSTNARTTSRRLRSNKSADSPLRALEATTRKPQQAMRNGASGKEMSQTPEPQTDADEDPGAGIYFQDSFKIRRLQKSNLLNPPAPLPDELTGDELVEHIEKARRMAHSAFNANHHINGHPDAMPADETARLVPGSASGASRTSNMSTTSSINAGSPNSSTPALRNITNGFGRSSSAAGPSTPPSSSRTPRASTVQSPPQTIGILRSWWSSFPALPFFGTPAPATSTMPTQTSPTPALTSPTTTSPTPIVSSTAPVSDTAETAQSKTSVAPATSPSPVVLPVASGSPQAGCPSGGHQATASPTTPTGREYQDALTMTPTPVGERKSWHKPSRKRPAPVSHRKAIRDMVLDQIPTTQRDRAETWVNDAVARLARDTRSSIGDKRKRLETGILLDDLIEFPSRTPWQNEGSFGLLEGFDDDDDYVPAWYILQQMLDEAEMPAKKKRRTGDYVGKLTDTNVQTSNGTTLIDSHGNSSSLYDYHPRPANSPAPMFEPDFDPSTLSPRREPQPTTATQPKLSFEEELRRNGHVPGSGSFCVPEGSSSEDEGDDDDTSLESDSSTWTQAPPPAPVPAHASLPAQAPEAPATPSAPKGQTVDEVERQRARLNKHTPAVSSRLREVHFPSPSLRSDAGLEPIGGSPERLQTIFTDLPDPMDISWDSEHQALVAIDNFASGKPLANIWEDPVLTPWSNDY</sequence>
<feature type="compositionally biased region" description="Basic residues" evidence="1">
    <location>
        <begin position="430"/>
        <end position="444"/>
    </location>
</feature>
<feature type="compositionally biased region" description="Low complexity" evidence="1">
    <location>
        <begin position="276"/>
        <end position="298"/>
    </location>
</feature>